<proteinExistence type="predicted"/>
<dbReference type="Proteomes" id="UP001144978">
    <property type="component" value="Unassembled WGS sequence"/>
</dbReference>
<comment type="caution">
    <text evidence="1">The sequence shown here is derived from an EMBL/GenBank/DDBJ whole genome shotgun (WGS) entry which is preliminary data.</text>
</comment>
<dbReference type="EMBL" id="JANSHE010000683">
    <property type="protein sequence ID" value="KAJ3008063.1"/>
    <property type="molecule type" value="Genomic_DNA"/>
</dbReference>
<gene>
    <name evidence="1" type="ORF">NUW54_g3302</name>
</gene>
<organism evidence="1 2">
    <name type="scientific">Trametes sanguinea</name>
    <dbReference type="NCBI Taxonomy" id="158606"/>
    <lineage>
        <taxon>Eukaryota</taxon>
        <taxon>Fungi</taxon>
        <taxon>Dikarya</taxon>
        <taxon>Basidiomycota</taxon>
        <taxon>Agaricomycotina</taxon>
        <taxon>Agaricomycetes</taxon>
        <taxon>Polyporales</taxon>
        <taxon>Polyporaceae</taxon>
        <taxon>Trametes</taxon>
    </lineage>
</organism>
<keyword evidence="2" id="KW-1185">Reference proteome</keyword>
<reference evidence="1" key="1">
    <citation type="submission" date="2022-08" db="EMBL/GenBank/DDBJ databases">
        <title>Genome Sequence of Pycnoporus sanguineus.</title>
        <authorList>
            <person name="Buettner E."/>
        </authorList>
    </citation>
    <scope>NUCLEOTIDE SEQUENCE</scope>
    <source>
        <strain evidence="1">CG-C14</strain>
    </source>
</reference>
<name>A0ACC1Q2T2_9APHY</name>
<protein>
    <submittedName>
        <fullName evidence="1">Uncharacterized protein</fullName>
    </submittedName>
</protein>
<accession>A0ACC1Q2T2</accession>
<sequence length="88" mass="9569">MGTTLVVIDAGSLDAMRKDEKVERAVAASMCAERELGDNMRTRNVGCLVMATSALVTEGDALLCSTTNRLRCFARGSFQTARWIILEV</sequence>
<evidence type="ECO:0000313" key="2">
    <source>
        <dbReference type="Proteomes" id="UP001144978"/>
    </source>
</evidence>
<evidence type="ECO:0000313" key="1">
    <source>
        <dbReference type="EMBL" id="KAJ3008063.1"/>
    </source>
</evidence>